<dbReference type="EMBL" id="CP022378">
    <property type="protein sequence ID" value="ATA67911.1"/>
    <property type="molecule type" value="Genomic_DNA"/>
</dbReference>
<sequence>MMELKFSVTGTIVDFPYSHTLRQNFQIFFDQIKPQLCHEKLNDWTIEFHINPTNIYWLETKEDDKNFLGIYKKGFTYSNVKDKVFSVIIPIPNSNQISWGLPEERYLHRPKANPNNFFLIECNIKEFTNLEDYFLESTKKIINSFLSKGFTIQGIKLRLVFN</sequence>
<proteinExistence type="predicted"/>
<dbReference type="InterPro" id="IPR028963">
    <property type="entry name" value="Imm9"/>
</dbReference>
<dbReference type="AlphaFoldDB" id="A0A250E5A4"/>
<dbReference type="Proteomes" id="UP000242855">
    <property type="component" value="Chromosome"/>
</dbReference>
<name>A0A250E5A4_9FLAO</name>
<dbReference type="KEGG" id="ccyn:CGC48_04245"/>
<gene>
    <name evidence="1" type="ORF">CGC48_04245</name>
</gene>
<dbReference type="Pfam" id="PF15587">
    <property type="entry name" value="Imm9"/>
    <property type="match status" value="1"/>
</dbReference>
<dbReference type="GeneID" id="96781005"/>
<protein>
    <submittedName>
        <fullName evidence="1">Uncharacterized protein</fullName>
    </submittedName>
</protein>
<accession>A0A250E5A4</accession>
<dbReference type="RefSeq" id="WP_098028581.1">
    <property type="nucleotide sequence ID" value="NZ_CP022378.1"/>
</dbReference>
<organism evidence="1 2">
    <name type="scientific">Capnocytophaga cynodegmi</name>
    <dbReference type="NCBI Taxonomy" id="28189"/>
    <lineage>
        <taxon>Bacteria</taxon>
        <taxon>Pseudomonadati</taxon>
        <taxon>Bacteroidota</taxon>
        <taxon>Flavobacteriia</taxon>
        <taxon>Flavobacteriales</taxon>
        <taxon>Flavobacteriaceae</taxon>
        <taxon>Capnocytophaga</taxon>
    </lineage>
</organism>
<reference evidence="1 2" key="1">
    <citation type="journal article" date="2017" name="Genome Announc.">
        <title>Twelve Complete Reference Genomes of Clinical Isolates in the Capnocytophaga Genus.</title>
        <authorList>
            <person name="Villarma A."/>
            <person name="Gulvik C.A."/>
            <person name="Rowe L.A."/>
            <person name="Sheth M."/>
            <person name="Juieng P."/>
            <person name="Nicholson A.C."/>
            <person name="Loparev V.N."/>
            <person name="McQuiston J.R."/>
        </authorList>
    </citation>
    <scope>NUCLEOTIDE SEQUENCE [LARGE SCALE GENOMIC DNA]</scope>
    <source>
        <strain evidence="1 2">G7591</strain>
    </source>
</reference>
<evidence type="ECO:0000313" key="1">
    <source>
        <dbReference type="EMBL" id="ATA67911.1"/>
    </source>
</evidence>
<evidence type="ECO:0000313" key="2">
    <source>
        <dbReference type="Proteomes" id="UP000242855"/>
    </source>
</evidence>